<organism evidence="3 4">
    <name type="scientific">Trametes cubensis</name>
    <dbReference type="NCBI Taxonomy" id="1111947"/>
    <lineage>
        <taxon>Eukaryota</taxon>
        <taxon>Fungi</taxon>
        <taxon>Dikarya</taxon>
        <taxon>Basidiomycota</taxon>
        <taxon>Agaricomycotina</taxon>
        <taxon>Agaricomycetes</taxon>
        <taxon>Polyporales</taxon>
        <taxon>Polyporaceae</taxon>
        <taxon>Trametes</taxon>
    </lineage>
</organism>
<evidence type="ECO:0000313" key="3">
    <source>
        <dbReference type="EMBL" id="KAJ8462574.1"/>
    </source>
</evidence>
<feature type="region of interest" description="Disordered" evidence="1">
    <location>
        <begin position="1"/>
        <end position="21"/>
    </location>
</feature>
<proteinExistence type="predicted"/>
<name>A0AAD7X4J5_9APHY</name>
<reference evidence="3" key="1">
    <citation type="submission" date="2022-11" db="EMBL/GenBank/DDBJ databases">
        <title>Genome Sequence of Cubamyces cubensis.</title>
        <authorList>
            <person name="Buettner E."/>
        </authorList>
    </citation>
    <scope>NUCLEOTIDE SEQUENCE</scope>
    <source>
        <strain evidence="3">MPL-01</strain>
    </source>
</reference>
<keyword evidence="2" id="KW-0472">Membrane</keyword>
<evidence type="ECO:0000256" key="2">
    <source>
        <dbReference type="SAM" id="Phobius"/>
    </source>
</evidence>
<feature type="compositionally biased region" description="Polar residues" evidence="1">
    <location>
        <begin position="1"/>
        <end position="11"/>
    </location>
</feature>
<dbReference type="AlphaFoldDB" id="A0AAD7X4J5"/>
<gene>
    <name evidence="3" type="ORF">ONZ51_g10809</name>
</gene>
<evidence type="ECO:0000313" key="4">
    <source>
        <dbReference type="Proteomes" id="UP001215151"/>
    </source>
</evidence>
<comment type="caution">
    <text evidence="3">The sequence shown here is derived from an EMBL/GenBank/DDBJ whole genome shotgun (WGS) entry which is preliminary data.</text>
</comment>
<protein>
    <submittedName>
        <fullName evidence="3">Uncharacterized protein</fullName>
    </submittedName>
</protein>
<keyword evidence="2" id="KW-0812">Transmembrane</keyword>
<dbReference type="EMBL" id="JAPEVG010000455">
    <property type="protein sequence ID" value="KAJ8462574.1"/>
    <property type="molecule type" value="Genomic_DNA"/>
</dbReference>
<dbReference type="Proteomes" id="UP001215151">
    <property type="component" value="Unassembled WGS sequence"/>
</dbReference>
<accession>A0AAD7X4J5</accession>
<keyword evidence="2" id="KW-1133">Transmembrane helix</keyword>
<sequence length="159" mass="18186">MPRKTPNSRNHPPSKDSVSKTCEKPLNLPQYWLDDETHAWLIKQCGERLESWAKMCFEDPGFARRCVDEYRLNRINASQTSLPLTGDSDAHATGDMHTITAHWDTQAVDCPIRLMPAVRMSISHVDLTMVTALVLLWTKISSWLVILAGWRNLDKYKPP</sequence>
<feature type="transmembrane region" description="Helical" evidence="2">
    <location>
        <begin position="127"/>
        <end position="150"/>
    </location>
</feature>
<keyword evidence="4" id="KW-1185">Reference proteome</keyword>
<evidence type="ECO:0000256" key="1">
    <source>
        <dbReference type="SAM" id="MobiDB-lite"/>
    </source>
</evidence>